<evidence type="ECO:0008006" key="2">
    <source>
        <dbReference type="Google" id="ProtNLM"/>
    </source>
</evidence>
<gene>
    <name evidence="1" type="ORF">AVDCRST_MAG51-721</name>
</gene>
<evidence type="ECO:0000313" key="1">
    <source>
        <dbReference type="EMBL" id="CAA9397977.1"/>
    </source>
</evidence>
<dbReference type="SUPFAM" id="SSF50494">
    <property type="entry name" value="Trypsin-like serine proteases"/>
    <property type="match status" value="1"/>
</dbReference>
<dbReference type="AlphaFoldDB" id="A0A6J4NV06"/>
<dbReference type="InterPro" id="IPR009003">
    <property type="entry name" value="Peptidase_S1_PA"/>
</dbReference>
<protein>
    <recommendedName>
        <fullName evidence="2">Trypsin</fullName>
    </recommendedName>
</protein>
<name>A0A6J4NV06_9BURK</name>
<dbReference type="EMBL" id="CADCUX010000190">
    <property type="protein sequence ID" value="CAA9397977.1"/>
    <property type="molecule type" value="Genomic_DNA"/>
</dbReference>
<dbReference type="Pfam" id="PF13365">
    <property type="entry name" value="Trypsin_2"/>
    <property type="match status" value="1"/>
</dbReference>
<reference evidence="1" key="1">
    <citation type="submission" date="2020-02" db="EMBL/GenBank/DDBJ databases">
        <authorList>
            <person name="Meier V. D."/>
        </authorList>
    </citation>
    <scope>NUCLEOTIDE SEQUENCE</scope>
    <source>
        <strain evidence="1">AVDCRST_MAG51</strain>
    </source>
</reference>
<proteinExistence type="predicted"/>
<dbReference type="Gene3D" id="2.40.10.120">
    <property type="match status" value="1"/>
</dbReference>
<accession>A0A6J4NV06</accession>
<organism evidence="1">
    <name type="scientific">uncultured Ramlibacter sp</name>
    <dbReference type="NCBI Taxonomy" id="260755"/>
    <lineage>
        <taxon>Bacteria</taxon>
        <taxon>Pseudomonadati</taxon>
        <taxon>Pseudomonadota</taxon>
        <taxon>Betaproteobacteria</taxon>
        <taxon>Burkholderiales</taxon>
        <taxon>Comamonadaceae</taxon>
        <taxon>Ramlibacter</taxon>
        <taxon>environmental samples</taxon>
    </lineage>
</organism>
<sequence>MTEPLLLAVVRVSTFAGELALTAASGFFFERDGRLFLVTARHVLVDQPSGHHPDRIELTLHTDAVDLTRTARMSVPLYQDRKSRWRQGKDSGGEIDVAVLELDRALLPKSVELRAFTPANLQDELAQIRIGTPLLVVGFPLGFYDTVHHLPVARQASVASAFGVRFQEHGHFLTDARIHRGASGAPVVMFDPGAGAALPWRLLGIHSARMDMGTRVEGVDETLGLNAAWYADILKTLTA</sequence>